<keyword evidence="6" id="KW-0378">Hydrolase</keyword>
<dbReference type="Proteomes" id="UP000019149">
    <property type="component" value="Unassembled WGS sequence"/>
</dbReference>
<dbReference type="FunFam" id="3.30.780.10:FF:000009">
    <property type="entry name" value="39S ribosomal protein L49, mitochondrial"/>
    <property type="match status" value="1"/>
</dbReference>
<dbReference type="InterPro" id="IPR046372">
    <property type="entry name" value="PARG_cat_C"/>
</dbReference>
<dbReference type="GO" id="GO:0005634">
    <property type="term" value="C:nucleus"/>
    <property type="evidence" value="ECO:0007669"/>
    <property type="project" value="TreeGrafter"/>
</dbReference>
<dbReference type="PANTHER" id="PTHR12837">
    <property type="entry name" value="POLY ADP-RIBOSE GLYCOHYDROLASE"/>
    <property type="match status" value="1"/>
</dbReference>
<dbReference type="Pfam" id="PF05028">
    <property type="entry name" value="PARG_cat_C"/>
    <property type="match status" value="1"/>
</dbReference>
<dbReference type="GO" id="GO:0005975">
    <property type="term" value="P:carbohydrate metabolic process"/>
    <property type="evidence" value="ECO:0007669"/>
    <property type="project" value="InterPro"/>
</dbReference>
<evidence type="ECO:0000256" key="4">
    <source>
        <dbReference type="ARBA" id="ARBA00009545"/>
    </source>
</evidence>
<evidence type="ECO:0000256" key="1">
    <source>
        <dbReference type="ARBA" id="ARBA00004173"/>
    </source>
</evidence>
<gene>
    <name evidence="16" type="ORF">EGR_04785</name>
</gene>
<keyword evidence="9" id="KW-0687">Ribonucleoprotein</keyword>
<feature type="region of interest" description="Disordered" evidence="13">
    <location>
        <begin position="520"/>
        <end position="544"/>
    </location>
</feature>
<evidence type="ECO:0000256" key="11">
    <source>
        <dbReference type="ARBA" id="ARBA00035545"/>
    </source>
</evidence>
<dbReference type="GO" id="GO:1990966">
    <property type="term" value="P:ATP generation from poly-ADP-D-ribose"/>
    <property type="evidence" value="ECO:0007669"/>
    <property type="project" value="TreeGrafter"/>
</dbReference>
<dbReference type="CTD" id="36340500"/>
<reference evidence="16 17" key="1">
    <citation type="journal article" date="2013" name="Nat. Genet.">
        <title>The genome of the hydatid tapeworm Echinococcus granulosus.</title>
        <authorList>
            <person name="Zheng H."/>
            <person name="Zhang W."/>
            <person name="Zhang L."/>
            <person name="Zhang Z."/>
            <person name="Li J."/>
            <person name="Lu G."/>
            <person name="Zhu Y."/>
            <person name="Wang Y."/>
            <person name="Huang Y."/>
            <person name="Liu J."/>
            <person name="Kang H."/>
            <person name="Chen J."/>
            <person name="Wang L."/>
            <person name="Chen A."/>
            <person name="Yu S."/>
            <person name="Gao Z."/>
            <person name="Jin L."/>
            <person name="Gu W."/>
            <person name="Wang Z."/>
            <person name="Zhao L."/>
            <person name="Shi B."/>
            <person name="Wen H."/>
            <person name="Lin R."/>
            <person name="Jones M.K."/>
            <person name="Brejova B."/>
            <person name="Vinar T."/>
            <person name="Zhao G."/>
            <person name="McManus D.P."/>
            <person name="Chen Z."/>
            <person name="Zhou Y."/>
            <person name="Wang S."/>
        </authorList>
    </citation>
    <scope>NUCLEOTIDE SEQUENCE [LARGE SCALE GENOMIC DNA]</scope>
</reference>
<dbReference type="Pfam" id="PF06090">
    <property type="entry name" value="Ins_P5_2-kin"/>
    <property type="match status" value="1"/>
</dbReference>
<dbReference type="InterPro" id="IPR007724">
    <property type="entry name" value="Poly_GlycHdrlase"/>
</dbReference>
<dbReference type="Gene3D" id="3.30.200.110">
    <property type="entry name" value="Inositol-pentakisphosphate 2-kinase, N-lobe"/>
    <property type="match status" value="1"/>
</dbReference>
<dbReference type="InterPro" id="IPR007740">
    <property type="entry name" value="Ribosomal_mL49"/>
</dbReference>
<evidence type="ECO:0000259" key="15">
    <source>
        <dbReference type="Pfam" id="PF20811"/>
    </source>
</evidence>
<evidence type="ECO:0000256" key="7">
    <source>
        <dbReference type="ARBA" id="ARBA00022980"/>
    </source>
</evidence>
<dbReference type="KEGG" id="egl:EGR_04785"/>
<evidence type="ECO:0000256" key="5">
    <source>
        <dbReference type="ARBA" id="ARBA00012255"/>
    </source>
</evidence>
<dbReference type="EMBL" id="APAU02000031">
    <property type="protein sequence ID" value="EUB60403.1"/>
    <property type="molecule type" value="Genomic_DNA"/>
</dbReference>
<feature type="coiled-coil region" evidence="12">
    <location>
        <begin position="66"/>
        <end position="101"/>
    </location>
</feature>
<dbReference type="PANTHER" id="PTHR12837:SF0">
    <property type="entry name" value="POLY(ADP-RIBOSE) GLYCOHYDROLASE"/>
    <property type="match status" value="1"/>
</dbReference>
<proteinExistence type="inferred from homology"/>
<protein>
    <recommendedName>
        <fullName evidence="10">Large ribosomal subunit protein mL49</fullName>
        <ecNumber evidence="5">3.2.1.143</ecNumber>
    </recommendedName>
    <alternativeName>
        <fullName evidence="11">39S ribosomal protein L49, mitochondrial</fullName>
    </alternativeName>
</protein>
<keyword evidence="12" id="KW-0175">Coiled coil</keyword>
<dbReference type="GO" id="GO:0005840">
    <property type="term" value="C:ribosome"/>
    <property type="evidence" value="ECO:0007669"/>
    <property type="project" value="UniProtKB-KW"/>
</dbReference>
<dbReference type="InterPro" id="IPR048362">
    <property type="entry name" value="PARG_helical"/>
</dbReference>
<dbReference type="GO" id="GO:0004649">
    <property type="term" value="F:poly(ADP-ribose) glycohydrolase activity"/>
    <property type="evidence" value="ECO:0007669"/>
    <property type="project" value="UniProtKB-EC"/>
</dbReference>
<comment type="subcellular location">
    <subcellularLocation>
        <location evidence="1">Mitochondrion</location>
    </subcellularLocation>
</comment>
<feature type="domain" description="PARG helical" evidence="15">
    <location>
        <begin position="866"/>
        <end position="981"/>
    </location>
</feature>
<dbReference type="GO" id="GO:1990904">
    <property type="term" value="C:ribonucleoprotein complex"/>
    <property type="evidence" value="ECO:0007669"/>
    <property type="project" value="UniProtKB-KW"/>
</dbReference>
<dbReference type="GO" id="GO:0009225">
    <property type="term" value="P:nucleotide-sugar metabolic process"/>
    <property type="evidence" value="ECO:0007669"/>
    <property type="project" value="TreeGrafter"/>
</dbReference>
<dbReference type="GO" id="GO:0006282">
    <property type="term" value="P:regulation of DNA repair"/>
    <property type="evidence" value="ECO:0007669"/>
    <property type="project" value="InterPro"/>
</dbReference>
<keyword evidence="8" id="KW-0496">Mitochondrion</keyword>
<dbReference type="STRING" id="6210.W6UH80"/>
<dbReference type="GO" id="GO:0003735">
    <property type="term" value="F:structural constituent of ribosome"/>
    <property type="evidence" value="ECO:0007669"/>
    <property type="project" value="InterPro"/>
</dbReference>
<dbReference type="EC" id="3.2.1.143" evidence="5"/>
<dbReference type="Pfam" id="PF20811">
    <property type="entry name" value="PARG_cat_N"/>
    <property type="match status" value="1"/>
</dbReference>
<keyword evidence="17" id="KW-1185">Reference proteome</keyword>
<comment type="similarity">
    <text evidence="3">Belongs to the IPK1 type 2 family.</text>
</comment>
<dbReference type="InterPro" id="IPR043001">
    <property type="entry name" value="IP5_2-K_N_lobe"/>
</dbReference>
<name>W6UH80_ECHGR</name>
<dbReference type="GO" id="GO:0005524">
    <property type="term" value="F:ATP binding"/>
    <property type="evidence" value="ECO:0007669"/>
    <property type="project" value="InterPro"/>
</dbReference>
<evidence type="ECO:0000256" key="10">
    <source>
        <dbReference type="ARBA" id="ARBA00035191"/>
    </source>
</evidence>
<organism evidence="16 17">
    <name type="scientific">Echinococcus granulosus</name>
    <name type="common">Hydatid tapeworm</name>
    <dbReference type="NCBI Taxonomy" id="6210"/>
    <lineage>
        <taxon>Eukaryota</taxon>
        <taxon>Metazoa</taxon>
        <taxon>Spiralia</taxon>
        <taxon>Lophotrochozoa</taxon>
        <taxon>Platyhelminthes</taxon>
        <taxon>Cestoda</taxon>
        <taxon>Eucestoda</taxon>
        <taxon>Cyclophyllidea</taxon>
        <taxon>Taeniidae</taxon>
        <taxon>Echinococcus</taxon>
        <taxon>Echinococcus granulosus group</taxon>
    </lineage>
</organism>
<feature type="domain" description="PARG catalytic Macro" evidence="14">
    <location>
        <begin position="994"/>
        <end position="1196"/>
    </location>
</feature>
<evidence type="ECO:0000256" key="9">
    <source>
        <dbReference type="ARBA" id="ARBA00023274"/>
    </source>
</evidence>
<keyword evidence="7" id="KW-0689">Ribosomal protein</keyword>
<sequence>MDSKRIRDSEISQFEQFIRELNKYFKMKSIGSIQQYYNVEKKLNFDNELDDIKNEKERFQMSRQPLEDLHDDLMKFETELENQLEENMDDFERMLLTLTDEFIQAIEAKVAICRKAEDEYYEKVSNHCFHLLDKVPLEEMGVEVTPQLCEMFEDKESLTEVLADCHAGHTSSFYSKVDNIRERCQSWLKEVLLGFRNTYIEGRRRARGMIYRIRKSSLPALPPTKGTQSFKKSRELTVLFGQHRMTQYFGSDFIHPFKLIDVDPSILQAINDRFQSCRPVFRLDRGVDLQTTRVLAAPDATCIPANLTPYGEGSVLCVEIKPKFGAIPRGPERDPIETTIRRNAMFCIMQYHETKRRIWGRPSSYCPCDLFSGNQERMLRALFAMLEVRQNNLRVFCNSCCVLSNSVDLLDSALMDFFHPPLEECKSGGMNHSNFGDSPEFAPSHAPDKSSSDSECDGGTACHSRACQLHAADEGSLRHRFLEGLLLPALLTAIPSPSTSGSISRSPEFRYECDLHPYTPSKASNEKNTSSSVTSTPTLSFRDLPQNSPLGRILQAQLESSLSHQDLIGHYESVAAYFEEHGIPWDSYISGKIFVNTAEAPPCLIESLNLVEKHLVAMVARDCSIMLTFQRAKNNCPASVLTVGGECPCIPKTIINISIVDLDPKELKNLQERVKSERRVAEQFLLQREENQNVIGVCSAMDGPRRQLTLSESFSRAAKEPRLDPTNSGSSANMVANAPNIFLNSQFFWQNLDANSVSSASKPIASAGFNVTNLYEAERNAELYPASSVHADAWNASYVKLPCAPQNLYYENGKSVCRWSLIEKALSSPINSVKEFADAVLSYNARFAGSWNFDHLSAALQIEPCYVQLLPKIAGLALKLPYLITRPIPLLLRNQEASVSLSQFQIACLLANAFYCTFPCRSTRSKRSEYSNFPFINFGILMSRGYRNQTKSTDHKVLCILHYFNRVLSSDPSGRIVTYTRRCLDQPPDFVSSDAKFKSIAFGVSSTCLIEDADPGTIQVNFADRFLGGGVLRGGCVQEEILCCIRPEILAGLLFIEAMDNHEALIIEGAERFSRYTGYGRTFEWAGDFNEAVDAKNTLSEDGRWMGAITAIDALHFSRGTSQFDGKSIRRELDKAYCGFTDLLAPHRALPNVVVSGHWGCGVFKGDKELKCLIQMMACAQAGKSLAYCTFSDDDFAKKALQVFQVLCSSSCTVVKMYNSKTKCLWIRDRSIVKDVFIVLIVLKGKDMHSKAITDVCSRNLGAVVRQEFRVVLCCSWPARYLAITMVLQSDLRLLMAFALRPVLDFMATSCASCSIIRHVSVKSWPTLDNPWRERLDVDKKATFPSNYVVSKEEFKFVEMLKPMDTVPPPPVIDATPSGWVPPRPEVCSKKPYTVTRSRNHMLPVYLKIKERKRREQTHGKRMLTVITKVGGDISALAAELETLLKGKCETGRLLCQVDEVTQKIIIDGVFLDEVAAFLIENGF</sequence>
<dbReference type="Pfam" id="PF05046">
    <property type="entry name" value="Img2"/>
    <property type="match status" value="1"/>
</dbReference>
<evidence type="ECO:0000256" key="12">
    <source>
        <dbReference type="SAM" id="Coils"/>
    </source>
</evidence>
<evidence type="ECO:0000313" key="17">
    <source>
        <dbReference type="Proteomes" id="UP000019149"/>
    </source>
</evidence>
<accession>W6UH80</accession>
<evidence type="ECO:0000256" key="13">
    <source>
        <dbReference type="SAM" id="MobiDB-lite"/>
    </source>
</evidence>
<comment type="caution">
    <text evidence="16">The sequence shown here is derived from an EMBL/GenBank/DDBJ whole genome shotgun (WGS) entry which is preliminary data.</text>
</comment>
<evidence type="ECO:0000313" key="16">
    <source>
        <dbReference type="EMBL" id="EUB60403.1"/>
    </source>
</evidence>
<dbReference type="GO" id="GO:0006412">
    <property type="term" value="P:translation"/>
    <property type="evidence" value="ECO:0007669"/>
    <property type="project" value="InterPro"/>
</dbReference>
<feature type="compositionally biased region" description="Low complexity" evidence="13">
    <location>
        <begin position="529"/>
        <end position="540"/>
    </location>
</feature>
<dbReference type="Gene3D" id="3.30.780.10">
    <property type="entry name" value="SUI1-like domain"/>
    <property type="match status" value="1"/>
</dbReference>
<evidence type="ECO:0000256" key="8">
    <source>
        <dbReference type="ARBA" id="ARBA00023128"/>
    </source>
</evidence>
<evidence type="ECO:0000256" key="2">
    <source>
        <dbReference type="ARBA" id="ARBA00005677"/>
    </source>
</evidence>
<comment type="similarity">
    <text evidence="4">Belongs to the poly(ADP-ribose) glycohydrolase family.</text>
</comment>
<evidence type="ECO:0000256" key="3">
    <source>
        <dbReference type="ARBA" id="ARBA00007229"/>
    </source>
</evidence>
<comment type="similarity">
    <text evidence="2">Belongs to the mitochondrion-specific ribosomal protein mL49 family.</text>
</comment>
<evidence type="ECO:0000259" key="14">
    <source>
        <dbReference type="Pfam" id="PF05028"/>
    </source>
</evidence>
<dbReference type="GO" id="GO:0035299">
    <property type="term" value="F:inositol-1,3,4,5,6-pentakisphosphate 2-kinase activity"/>
    <property type="evidence" value="ECO:0007669"/>
    <property type="project" value="InterPro"/>
</dbReference>
<dbReference type="GeneID" id="36340500"/>
<dbReference type="RefSeq" id="XP_024351599.1">
    <property type="nucleotide sequence ID" value="XM_024494034.1"/>
</dbReference>
<dbReference type="InterPro" id="IPR009286">
    <property type="entry name" value="Ins_P5_2-kin"/>
</dbReference>
<dbReference type="OrthoDB" id="1937899at2759"/>
<evidence type="ECO:0000256" key="6">
    <source>
        <dbReference type="ARBA" id="ARBA00022801"/>
    </source>
</evidence>
<dbReference type="GO" id="GO:0005739">
    <property type="term" value="C:mitochondrion"/>
    <property type="evidence" value="ECO:0007669"/>
    <property type="project" value="UniProtKB-SubCell"/>
</dbReference>